<evidence type="ECO:0008006" key="3">
    <source>
        <dbReference type="Google" id="ProtNLM"/>
    </source>
</evidence>
<gene>
    <name evidence="1" type="ORF">NKI36_08740</name>
</gene>
<organism evidence="1 2">
    <name type="scientific">Mesorhizobium caraganae</name>
    <dbReference type="NCBI Taxonomy" id="483206"/>
    <lineage>
        <taxon>Bacteria</taxon>
        <taxon>Pseudomonadati</taxon>
        <taxon>Pseudomonadota</taxon>
        <taxon>Alphaproteobacteria</taxon>
        <taxon>Hyphomicrobiales</taxon>
        <taxon>Phyllobacteriaceae</taxon>
        <taxon>Mesorhizobium</taxon>
    </lineage>
</organism>
<dbReference type="InterPro" id="IPR011989">
    <property type="entry name" value="ARM-like"/>
</dbReference>
<dbReference type="Gene3D" id="1.25.10.10">
    <property type="entry name" value="Leucine-rich Repeat Variant"/>
    <property type="match status" value="1"/>
</dbReference>
<keyword evidence="2" id="KW-1185">Reference proteome</keyword>
<name>A0ABV1YX50_9HYPH</name>
<reference evidence="1 2" key="1">
    <citation type="journal article" date="2024" name="Proc. Natl. Acad. Sci. U.S.A.">
        <title>The evolutionary genomics of adaptation to stress in wild rhizobium bacteria.</title>
        <authorList>
            <person name="Kehlet-Delgado H."/>
            <person name="Montoya A.P."/>
            <person name="Jensen K.T."/>
            <person name="Wendlandt C.E."/>
            <person name="Dexheimer C."/>
            <person name="Roberts M."/>
            <person name="Torres Martinez L."/>
            <person name="Friesen M.L."/>
            <person name="Griffitts J.S."/>
            <person name="Porter S.S."/>
        </authorList>
    </citation>
    <scope>NUCLEOTIDE SEQUENCE [LARGE SCALE GENOMIC DNA]</scope>
    <source>
        <strain evidence="1 2">M0641</strain>
    </source>
</reference>
<evidence type="ECO:0000313" key="1">
    <source>
        <dbReference type="EMBL" id="MER9404136.1"/>
    </source>
</evidence>
<accession>A0ABV1YX50</accession>
<proteinExistence type="predicted"/>
<dbReference type="SUPFAM" id="SSF48371">
    <property type="entry name" value="ARM repeat"/>
    <property type="match status" value="1"/>
</dbReference>
<dbReference type="EMBL" id="JAMYQB010000005">
    <property type="protein sequence ID" value="MER9404136.1"/>
    <property type="molecule type" value="Genomic_DNA"/>
</dbReference>
<sequence length="386" mass="42571">MQRVATIAAIVTQHVEDASFLWSRRRHEIDGQILGEVDIGRIDQRLDANLEGMFASGEAAWKLASARFSDYEAPAELFAMGVLALYWGDKELLYAALDGARAVDGGIAGMSGAIACTARDKLRPYVPRWLDGRDPLLQVLGLSALTHHRVDPGDRLGDLVLSSDPGVRTRAIRLAGIMRRRDVAGEVATALEAKNERERLAAACALCLLGEARHAYAGLDKLARTDGTVGAAAIDMRLLATPKPEAKKWLQERLDQPSTRLAALGAIGVLGEISIMPWLIEKMRDPTLAFAAGIALRDLIEVDFNDTDVFAVDPSSLGKEFEKIEDFPLPIADKVEAWWDQGSGLEKRERFLSMRRLKLDAYRAALVNSSTPLADWRRTRRYPAWM</sequence>
<dbReference type="InterPro" id="IPR016024">
    <property type="entry name" value="ARM-type_fold"/>
</dbReference>
<comment type="caution">
    <text evidence="1">The sequence shown here is derived from an EMBL/GenBank/DDBJ whole genome shotgun (WGS) entry which is preliminary data.</text>
</comment>
<evidence type="ECO:0000313" key="2">
    <source>
        <dbReference type="Proteomes" id="UP001433071"/>
    </source>
</evidence>
<dbReference type="RefSeq" id="WP_352557187.1">
    <property type="nucleotide sequence ID" value="NZ_JAMYQB010000005.1"/>
</dbReference>
<dbReference type="Proteomes" id="UP001433071">
    <property type="component" value="Unassembled WGS sequence"/>
</dbReference>
<protein>
    <recommendedName>
        <fullName evidence="3">TIGR02270 family protein</fullName>
    </recommendedName>
</protein>